<name>A0A5C1QIT1_9SPIO</name>
<keyword evidence="12" id="KW-1185">Reference proteome</keyword>
<gene>
    <name evidence="11" type="ORF">EXM22_03360</name>
</gene>
<proteinExistence type="predicted"/>
<dbReference type="GO" id="GO:0006811">
    <property type="term" value="P:monoatomic ion transport"/>
    <property type="evidence" value="ECO:0007669"/>
    <property type="project" value="UniProtKB-KW"/>
</dbReference>
<evidence type="ECO:0000256" key="2">
    <source>
        <dbReference type="ARBA" id="ARBA00022448"/>
    </source>
</evidence>
<evidence type="ECO:0000256" key="10">
    <source>
        <dbReference type="SAM" id="Phobius"/>
    </source>
</evidence>
<accession>A0A5C1QIT1</accession>
<dbReference type="InterPro" id="IPR002528">
    <property type="entry name" value="MATE_fam"/>
</dbReference>
<keyword evidence="3" id="KW-0050">Antiport</keyword>
<dbReference type="Proteomes" id="UP000324209">
    <property type="component" value="Chromosome"/>
</dbReference>
<dbReference type="AlphaFoldDB" id="A0A5C1QIT1"/>
<evidence type="ECO:0000313" key="12">
    <source>
        <dbReference type="Proteomes" id="UP000324209"/>
    </source>
</evidence>
<feature type="transmembrane region" description="Helical" evidence="10">
    <location>
        <begin position="359"/>
        <end position="377"/>
    </location>
</feature>
<evidence type="ECO:0000256" key="4">
    <source>
        <dbReference type="ARBA" id="ARBA00022475"/>
    </source>
</evidence>
<evidence type="ECO:0000256" key="7">
    <source>
        <dbReference type="ARBA" id="ARBA00023065"/>
    </source>
</evidence>
<dbReference type="EMBL" id="CP036150">
    <property type="protein sequence ID" value="QEN07069.1"/>
    <property type="molecule type" value="Genomic_DNA"/>
</dbReference>
<feature type="transmembrane region" description="Helical" evidence="10">
    <location>
        <begin position="47"/>
        <end position="71"/>
    </location>
</feature>
<dbReference type="PANTHER" id="PTHR43298:SF2">
    <property type="entry name" value="FMN_FAD EXPORTER YEEO-RELATED"/>
    <property type="match status" value="1"/>
</dbReference>
<dbReference type="Pfam" id="PF01554">
    <property type="entry name" value="MatE"/>
    <property type="match status" value="2"/>
</dbReference>
<dbReference type="RefSeq" id="WP_149485151.1">
    <property type="nucleotide sequence ID" value="NZ_CP036150.1"/>
</dbReference>
<feature type="transmembrane region" description="Helical" evidence="10">
    <location>
        <begin position="316"/>
        <end position="339"/>
    </location>
</feature>
<keyword evidence="2" id="KW-0813">Transport</keyword>
<comment type="subcellular location">
    <subcellularLocation>
        <location evidence="1">Cell membrane</location>
        <topology evidence="1">Multi-pass membrane protein</topology>
    </subcellularLocation>
</comment>
<sequence>MKSALKKTLLLGVPLLFGQLTHFVHQIADSVMLGHFGENSLELAAIGIAGLFTWILNTCLWPLSSGVQAIASRRYGKQDHNSEASRHFTGEVLDNGIIISLYASALALMLSFSAPLILNYLIESDEIIELSLQYIRIMRLALIPTGLFFILQGFFGAVNRTRYIMISGLISNLLNLLLNWIFIFGLLGLPAMGIRGAALGTVLSNFVSFLYLTGIILFKGYKEEYRLLHFDHFLLQMQKDIVNVALPPGIQNILALSIFMVYQTIIEKYSTVFLAATHSTFAFFRLNKTIIGGFARSSAILVGNALGRKDHEDAQILMKVNGLIAFFVALIVAGCTFFFRDFIASIFTSSPETISAISQALLFFLPFFFVEALGYCFEMVFINNGYGRWVLYSESFTNVIFILGTTLLARHFFPLDIRYAWFSFGLYQITHAALIIIGYYRKKWLTIEIDRTAS</sequence>
<evidence type="ECO:0000256" key="5">
    <source>
        <dbReference type="ARBA" id="ARBA00022692"/>
    </source>
</evidence>
<evidence type="ECO:0000256" key="1">
    <source>
        <dbReference type="ARBA" id="ARBA00004651"/>
    </source>
</evidence>
<keyword evidence="7" id="KW-0406">Ion transport</keyword>
<dbReference type="InterPro" id="IPR048279">
    <property type="entry name" value="MdtK-like"/>
</dbReference>
<evidence type="ECO:0000256" key="3">
    <source>
        <dbReference type="ARBA" id="ARBA00022449"/>
    </source>
</evidence>
<dbReference type="PIRSF" id="PIRSF006603">
    <property type="entry name" value="DinF"/>
    <property type="match status" value="1"/>
</dbReference>
<dbReference type="GO" id="GO:0042910">
    <property type="term" value="F:xenobiotic transmembrane transporter activity"/>
    <property type="evidence" value="ECO:0007669"/>
    <property type="project" value="InterPro"/>
</dbReference>
<dbReference type="InterPro" id="IPR050222">
    <property type="entry name" value="MATE_MdtK"/>
</dbReference>
<evidence type="ECO:0000256" key="8">
    <source>
        <dbReference type="ARBA" id="ARBA00023136"/>
    </source>
</evidence>
<keyword evidence="4" id="KW-1003">Cell membrane</keyword>
<feature type="transmembrane region" description="Helical" evidence="10">
    <location>
        <begin position="169"/>
        <end position="191"/>
    </location>
</feature>
<protein>
    <recommendedName>
        <fullName evidence="9">Multidrug-efflux transporter</fullName>
    </recommendedName>
</protein>
<feature type="transmembrane region" description="Helical" evidence="10">
    <location>
        <begin position="197"/>
        <end position="218"/>
    </location>
</feature>
<feature type="transmembrane region" description="Helical" evidence="10">
    <location>
        <begin position="92"/>
        <end position="117"/>
    </location>
</feature>
<evidence type="ECO:0000256" key="6">
    <source>
        <dbReference type="ARBA" id="ARBA00022989"/>
    </source>
</evidence>
<feature type="transmembrane region" description="Helical" evidence="10">
    <location>
        <begin position="419"/>
        <end position="440"/>
    </location>
</feature>
<evidence type="ECO:0000256" key="9">
    <source>
        <dbReference type="ARBA" id="ARBA00031636"/>
    </source>
</evidence>
<keyword evidence="8 10" id="KW-0472">Membrane</keyword>
<organism evidence="11 12">
    <name type="scientific">Oceanispirochaeta crateris</name>
    <dbReference type="NCBI Taxonomy" id="2518645"/>
    <lineage>
        <taxon>Bacteria</taxon>
        <taxon>Pseudomonadati</taxon>
        <taxon>Spirochaetota</taxon>
        <taxon>Spirochaetia</taxon>
        <taxon>Spirochaetales</taxon>
        <taxon>Spirochaetaceae</taxon>
        <taxon>Oceanispirochaeta</taxon>
    </lineage>
</organism>
<dbReference type="GO" id="GO:0015297">
    <property type="term" value="F:antiporter activity"/>
    <property type="evidence" value="ECO:0007669"/>
    <property type="project" value="UniProtKB-KW"/>
</dbReference>
<keyword evidence="5 10" id="KW-0812">Transmembrane</keyword>
<dbReference type="NCBIfam" id="TIGR00797">
    <property type="entry name" value="matE"/>
    <property type="match status" value="1"/>
</dbReference>
<feature type="transmembrane region" description="Helical" evidence="10">
    <location>
        <begin position="137"/>
        <end position="157"/>
    </location>
</feature>
<keyword evidence="6 10" id="KW-1133">Transmembrane helix</keyword>
<dbReference type="GO" id="GO:0005886">
    <property type="term" value="C:plasma membrane"/>
    <property type="evidence" value="ECO:0007669"/>
    <property type="project" value="UniProtKB-SubCell"/>
</dbReference>
<evidence type="ECO:0000313" key="11">
    <source>
        <dbReference type="EMBL" id="QEN07069.1"/>
    </source>
</evidence>
<reference evidence="11 12" key="1">
    <citation type="submission" date="2019-02" db="EMBL/GenBank/DDBJ databases">
        <title>Complete Genome Sequence and Methylome Analysis of free living Spirochaetas.</title>
        <authorList>
            <person name="Fomenkov A."/>
            <person name="Dubinina G."/>
            <person name="Leshcheva N."/>
            <person name="Mikheeva N."/>
            <person name="Grabovich M."/>
            <person name="Vincze T."/>
            <person name="Roberts R.J."/>
        </authorList>
    </citation>
    <scope>NUCLEOTIDE SEQUENCE [LARGE SCALE GENOMIC DNA]</scope>
    <source>
        <strain evidence="11 12">K2</strain>
    </source>
</reference>
<dbReference type="OrthoDB" id="367870at2"/>
<dbReference type="PANTHER" id="PTHR43298">
    <property type="entry name" value="MULTIDRUG RESISTANCE PROTEIN NORM-RELATED"/>
    <property type="match status" value="1"/>
</dbReference>
<feature type="transmembrane region" description="Helical" evidence="10">
    <location>
        <begin position="389"/>
        <end position="413"/>
    </location>
</feature>
<dbReference type="KEGG" id="ock:EXM22_03360"/>